<dbReference type="InterPro" id="IPR003696">
    <property type="entry name" value="Carbtransf_dom"/>
</dbReference>
<dbReference type="EMBL" id="JAQPOK010000054">
    <property type="protein sequence ID" value="MDJ1178541.1"/>
    <property type="molecule type" value="Genomic_DNA"/>
</dbReference>
<dbReference type="Pfam" id="PF02543">
    <property type="entry name" value="Carbam_trans_N"/>
    <property type="match status" value="1"/>
</dbReference>
<evidence type="ECO:0000313" key="4">
    <source>
        <dbReference type="EMBL" id="MDJ1178541.1"/>
    </source>
</evidence>
<dbReference type="PANTHER" id="PTHR34847">
    <property type="entry name" value="NODULATION PROTEIN U"/>
    <property type="match status" value="1"/>
</dbReference>
<dbReference type="PANTHER" id="PTHR34847:SF1">
    <property type="entry name" value="NODULATION PROTEIN U"/>
    <property type="match status" value="1"/>
</dbReference>
<dbReference type="InterPro" id="IPR038152">
    <property type="entry name" value="Carbam_trans_C_sf"/>
</dbReference>
<reference evidence="4 5" key="1">
    <citation type="submission" date="2023-01" db="EMBL/GenBank/DDBJ databases">
        <title>Novel diversity within Roseofilum (Cyanobacteria; Desertifilaceae) from marine benthic mats with descriptions of four novel species.</title>
        <authorList>
            <person name="Wang Y."/>
            <person name="Berthold D.E."/>
            <person name="Hu J."/>
            <person name="Lefler F.W."/>
            <person name="Laughinghouse H.D. IV."/>
        </authorList>
    </citation>
    <scope>NUCLEOTIDE SEQUENCE [LARGE SCALE GENOMIC DNA]</scope>
    <source>
        <strain evidence="4 5">BLCC-M91</strain>
    </source>
</reference>
<dbReference type="InterPro" id="IPR051338">
    <property type="entry name" value="NodU/CmcH_Carbamoyltrnsfr"/>
</dbReference>
<dbReference type="Gene3D" id="3.90.870.20">
    <property type="entry name" value="Carbamoyltransferase, C-terminal domain"/>
    <property type="match status" value="1"/>
</dbReference>
<dbReference type="Gene3D" id="3.30.420.40">
    <property type="match status" value="2"/>
</dbReference>
<feature type="domain" description="Carbamoyltransferase C-terminal" evidence="3">
    <location>
        <begin position="434"/>
        <end position="623"/>
    </location>
</feature>
<dbReference type="InterPro" id="IPR031730">
    <property type="entry name" value="Carbam_trans_C"/>
</dbReference>
<evidence type="ECO:0000313" key="5">
    <source>
        <dbReference type="Proteomes" id="UP001231370"/>
    </source>
</evidence>
<keyword evidence="5" id="KW-1185">Reference proteome</keyword>
<name>A0ABT7BH98_9CYAN</name>
<evidence type="ECO:0000259" key="2">
    <source>
        <dbReference type="Pfam" id="PF02543"/>
    </source>
</evidence>
<feature type="domain" description="Carbamoyltransferase" evidence="2">
    <location>
        <begin position="2"/>
        <end position="347"/>
    </location>
</feature>
<proteinExistence type="inferred from homology"/>
<evidence type="ECO:0000256" key="1">
    <source>
        <dbReference type="ARBA" id="ARBA00006129"/>
    </source>
</evidence>
<dbReference type="Proteomes" id="UP001231370">
    <property type="component" value="Unassembled WGS sequence"/>
</dbReference>
<protein>
    <submittedName>
        <fullName evidence="4">Carbamoyltransferase</fullName>
    </submittedName>
</protein>
<comment type="similarity">
    <text evidence="1">Belongs to the NodU/CmcH family.</text>
</comment>
<organism evidence="4 5">
    <name type="scientific">Roseofilum halophilum BLCC-M91</name>
    <dbReference type="NCBI Taxonomy" id="3022259"/>
    <lineage>
        <taxon>Bacteria</taxon>
        <taxon>Bacillati</taxon>
        <taxon>Cyanobacteriota</taxon>
        <taxon>Cyanophyceae</taxon>
        <taxon>Desertifilales</taxon>
        <taxon>Desertifilaceae</taxon>
        <taxon>Roseofilum</taxon>
        <taxon>Roseofilum halophilum</taxon>
    </lineage>
</organism>
<gene>
    <name evidence="4" type="ORF">PJF56_06675</name>
</gene>
<dbReference type="InterPro" id="IPR043129">
    <property type="entry name" value="ATPase_NBD"/>
</dbReference>
<evidence type="ECO:0000259" key="3">
    <source>
        <dbReference type="Pfam" id="PF16861"/>
    </source>
</evidence>
<dbReference type="Pfam" id="PF16861">
    <property type="entry name" value="Carbam_trans_C"/>
    <property type="match status" value="1"/>
</dbReference>
<dbReference type="RefSeq" id="WP_283761853.1">
    <property type="nucleotide sequence ID" value="NZ_JAQPOK010000054.1"/>
</dbReference>
<accession>A0ABT7BH98</accession>
<dbReference type="CDD" id="cd24098">
    <property type="entry name" value="ASKHA_NBD_TobZ_N"/>
    <property type="match status" value="1"/>
</dbReference>
<comment type="caution">
    <text evidence="4">The sequence shown here is derived from an EMBL/GenBank/DDBJ whole genome shotgun (WGS) entry which is preliminary data.</text>
</comment>
<sequence length="642" mass="72352">MKILGISAFYHDSAAAIVCDGEIVAAAQEERFSRKKHDPRFPKHAIAYCLEMAQTTIAELDHIVFYDKPLLKFERLLETYLSYAPRGFRSFLAAMPIWLKEKLYLKTVLRTELSEIGQCKKTELPKLMFTEHHQSHAASAFFPSPFERAAVLCLDGVGEWATTTAWLGEGNQLIPQWQIDFPHSLGLLYSAFTYYTGFKVNSGEYKLMGLAPYGEPKYIDTILSNLIDVKEDGTFRLNMDYFNYATGLTMTNSKFDDLFGGPPRKPETPISQREMDIASSIQWVTEDVVLRLANTVKNELQVENLCLAGGVALNCVANGRILRECGFKEVWVQPAAGDAGGALGAALSAWYEYHSMPRTVTAEKVPVMFGSAKETATATVGTLSQEKIAAPVQDQMRGSYLGPKFSDAEILDYLDLVKASYVRLDDAELMPRLAEILGSDNVVGWFQGRMEFGPRALGGRSIIGDPRSPKMQSVMNLKIKYRESFRPFAPSVLAERVSDFFEQYSPSPYMLMVAPVKESLRIPMTEEQKQLFGIEKLNIPRSEIPAITHVDYSARIQTVHKETNPRYHSLISHFDQLTGCGLIVNTSFNVRGEPIVCTPEDAYRCFMRTEMDYLVLENFLLAKTDQPAWEKDESWKTEFELD</sequence>
<dbReference type="SUPFAM" id="SSF53067">
    <property type="entry name" value="Actin-like ATPase domain"/>
    <property type="match status" value="1"/>
</dbReference>